<feature type="region of interest" description="Disordered" evidence="1">
    <location>
        <begin position="52"/>
        <end position="87"/>
    </location>
</feature>
<protein>
    <submittedName>
        <fullName evidence="2">Uncharacterized protein</fullName>
    </submittedName>
</protein>
<evidence type="ECO:0000313" key="2">
    <source>
        <dbReference type="EMBL" id="WXA97549.1"/>
    </source>
</evidence>
<sequence>MEDLRAGLGLLFRAAKTAVDEFPTEKIEEAVKQGARDVGKVFETVGEAIDEKVLGRKKAPPAAPPPTETTENVPPQTPPPPNEEPKS</sequence>
<name>A0ABZ2KHL5_9BACT</name>
<organism evidence="2 3">
    <name type="scientific">Pendulispora brunnea</name>
    <dbReference type="NCBI Taxonomy" id="2905690"/>
    <lineage>
        <taxon>Bacteria</taxon>
        <taxon>Pseudomonadati</taxon>
        <taxon>Myxococcota</taxon>
        <taxon>Myxococcia</taxon>
        <taxon>Myxococcales</taxon>
        <taxon>Sorangiineae</taxon>
        <taxon>Pendulisporaceae</taxon>
        <taxon>Pendulispora</taxon>
    </lineage>
</organism>
<gene>
    <name evidence="2" type="ORF">LZC95_11980</name>
</gene>
<accession>A0ABZ2KHL5</accession>
<proteinExistence type="predicted"/>
<dbReference type="RefSeq" id="WP_394848171.1">
    <property type="nucleotide sequence ID" value="NZ_CP089982.1"/>
</dbReference>
<evidence type="ECO:0000256" key="1">
    <source>
        <dbReference type="SAM" id="MobiDB-lite"/>
    </source>
</evidence>
<dbReference type="EMBL" id="CP089982">
    <property type="protein sequence ID" value="WXA97549.1"/>
    <property type="molecule type" value="Genomic_DNA"/>
</dbReference>
<keyword evidence="3" id="KW-1185">Reference proteome</keyword>
<reference evidence="2 3" key="1">
    <citation type="submission" date="2021-12" db="EMBL/GenBank/DDBJ databases">
        <title>Discovery of the Pendulisporaceae a myxobacterial family with distinct sporulation behavior and unique specialized metabolism.</title>
        <authorList>
            <person name="Garcia R."/>
            <person name="Popoff A."/>
            <person name="Bader C.D."/>
            <person name="Loehr J."/>
            <person name="Walesch S."/>
            <person name="Walt C."/>
            <person name="Boldt J."/>
            <person name="Bunk B."/>
            <person name="Haeckl F.J.F.P.J."/>
            <person name="Gunesch A.P."/>
            <person name="Birkelbach J."/>
            <person name="Nuebel U."/>
            <person name="Pietschmann T."/>
            <person name="Bach T."/>
            <person name="Mueller R."/>
        </authorList>
    </citation>
    <scope>NUCLEOTIDE SEQUENCE [LARGE SCALE GENOMIC DNA]</scope>
    <source>
        <strain evidence="2 3">MSr12523</strain>
    </source>
</reference>
<dbReference type="Proteomes" id="UP001379533">
    <property type="component" value="Chromosome"/>
</dbReference>
<feature type="compositionally biased region" description="Pro residues" evidence="1">
    <location>
        <begin position="75"/>
        <end position="87"/>
    </location>
</feature>
<evidence type="ECO:0000313" key="3">
    <source>
        <dbReference type="Proteomes" id="UP001379533"/>
    </source>
</evidence>